<reference evidence="5" key="1">
    <citation type="submission" date="2020-02" db="EMBL/GenBank/DDBJ databases">
        <authorList>
            <person name="Scholz U."/>
            <person name="Mascher M."/>
            <person name="Fiebig A."/>
        </authorList>
    </citation>
    <scope>NUCLEOTIDE SEQUENCE</scope>
</reference>
<gene>
    <name evidence="5" type="ORF">SI8410_15019139</name>
</gene>
<keyword evidence="2" id="KW-0812">Transmembrane</keyword>
<dbReference type="PANTHER" id="PTHR45631:SF191">
    <property type="entry name" value="DI-GLUCOSE BINDING PROTEIN WITH LEUCINE-RICH REPEAT DOMAIN-CONTAINING PROTEIN"/>
    <property type="match status" value="1"/>
</dbReference>
<feature type="domain" description="Malectin-like" evidence="4">
    <location>
        <begin position="35"/>
        <end position="364"/>
    </location>
</feature>
<evidence type="ECO:0000259" key="4">
    <source>
        <dbReference type="Pfam" id="PF12819"/>
    </source>
</evidence>
<comment type="subcellular location">
    <subcellularLocation>
        <location evidence="1">Membrane</location>
        <topology evidence="1">Single-pass membrane protein</topology>
    </subcellularLocation>
</comment>
<evidence type="ECO:0000256" key="1">
    <source>
        <dbReference type="ARBA" id="ARBA00004167"/>
    </source>
</evidence>
<dbReference type="InterPro" id="IPR001611">
    <property type="entry name" value="Leu-rich_rpt"/>
</dbReference>
<keyword evidence="6" id="KW-1185">Reference proteome</keyword>
<dbReference type="InterPro" id="IPR024788">
    <property type="entry name" value="Malectin-like_Carb-bd_dom"/>
</dbReference>
<feature type="chain" id="PRO_5029478882" description="Malectin-like domain-containing protein" evidence="3">
    <location>
        <begin position="22"/>
        <end position="627"/>
    </location>
</feature>
<keyword evidence="3" id="KW-0732">Signal</keyword>
<evidence type="ECO:0000313" key="6">
    <source>
        <dbReference type="Proteomes" id="UP000663760"/>
    </source>
</evidence>
<sequence>MERRLLPCLLVLFFLSAAAVGSPAAPLYGEVSYAIDCGGTEDFDGPFNRRWTADSFYSGGGIPGTVAEPQNFPLRQERTLRAFPPSSAGKKGCYGVPVPPGRYYIRIFTAYDNYDSKLRPPSFDVSVEGTLVFSWRSPWPGKIARDGAYSDLFAAVTDGQADVCFYSIATDAPVIGSLEIFQIDWLAYGAADHILVNYGRLTAGGRLFGPGFTNDTDQFGRVWQSDQGFLMDSAKSKVLTASRPILGANQRPNFFPTHLYQTAITTASGVSALEYLFQVDTRLDYMLWFHFAEIDPAVTAPGKRVFDIYVNKDKVTRMDIFKQVGGFAALKWQYVARNLTSTPLSVKLVPISGAPLISGLENYAMVPLDLATVPSQVAAMNALKQSLRVPDRMGWNGDPCAPSAWDAWEGVTCQRSDDKRALVITQLDLGSQGLKGYISDQISQLSNLVYLNLSSNFLEGTLPAGLSQRSLMKLDLSGNLLSGGIPDTLGSSSLVLALLNGNRLEGQVPEKLYSIGVHGGAIDLSGNKGLCGVPSLPACPFFWNKGGLSTGGKIAVGVAAAVVLAALLLAVYLFCVRKGRHEYDFAPSQDLMSIAAKRNRYQRQKSLMLLEMETQSANGTPGTMNPL</sequence>
<dbReference type="Proteomes" id="UP000663760">
    <property type="component" value="Chromosome 15"/>
</dbReference>
<dbReference type="OrthoDB" id="2018673at2759"/>
<dbReference type="Gene3D" id="3.80.10.10">
    <property type="entry name" value="Ribonuclease Inhibitor"/>
    <property type="match status" value="1"/>
</dbReference>
<dbReference type="AlphaFoldDB" id="A0A7I8LEK7"/>
<dbReference type="InterPro" id="IPR032675">
    <property type="entry name" value="LRR_dom_sf"/>
</dbReference>
<keyword evidence="2" id="KW-1133">Transmembrane helix</keyword>
<dbReference type="Gene3D" id="2.60.120.430">
    <property type="entry name" value="Galactose-binding lectin"/>
    <property type="match status" value="2"/>
</dbReference>
<proteinExistence type="predicted"/>
<dbReference type="FunFam" id="3.80.10.10:FF:000135">
    <property type="entry name" value="Putative LRR receptor-like serine/threonine-protein kinase"/>
    <property type="match status" value="1"/>
</dbReference>
<evidence type="ECO:0000256" key="3">
    <source>
        <dbReference type="SAM" id="SignalP"/>
    </source>
</evidence>
<dbReference type="Pfam" id="PF00560">
    <property type="entry name" value="LRR_1"/>
    <property type="match status" value="2"/>
</dbReference>
<keyword evidence="2" id="KW-0472">Membrane</keyword>
<dbReference type="GO" id="GO:0016020">
    <property type="term" value="C:membrane"/>
    <property type="evidence" value="ECO:0007669"/>
    <property type="project" value="UniProtKB-SubCell"/>
</dbReference>
<feature type="signal peptide" evidence="3">
    <location>
        <begin position="1"/>
        <end position="21"/>
    </location>
</feature>
<evidence type="ECO:0000256" key="2">
    <source>
        <dbReference type="SAM" id="Phobius"/>
    </source>
</evidence>
<dbReference type="PANTHER" id="PTHR45631">
    <property type="entry name" value="OS07G0107800 PROTEIN-RELATED"/>
    <property type="match status" value="1"/>
</dbReference>
<feature type="transmembrane region" description="Helical" evidence="2">
    <location>
        <begin position="554"/>
        <end position="575"/>
    </location>
</feature>
<name>A0A7I8LEK7_SPIIN</name>
<evidence type="ECO:0000313" key="5">
    <source>
        <dbReference type="EMBL" id="CAA7408461.1"/>
    </source>
</evidence>
<organism evidence="5 6">
    <name type="scientific">Spirodela intermedia</name>
    <name type="common">Intermediate duckweed</name>
    <dbReference type="NCBI Taxonomy" id="51605"/>
    <lineage>
        <taxon>Eukaryota</taxon>
        <taxon>Viridiplantae</taxon>
        <taxon>Streptophyta</taxon>
        <taxon>Embryophyta</taxon>
        <taxon>Tracheophyta</taxon>
        <taxon>Spermatophyta</taxon>
        <taxon>Magnoliopsida</taxon>
        <taxon>Liliopsida</taxon>
        <taxon>Araceae</taxon>
        <taxon>Lemnoideae</taxon>
        <taxon>Spirodela</taxon>
    </lineage>
</organism>
<accession>A0A7I8LEK7</accession>
<dbReference type="EMBL" id="LR746278">
    <property type="protein sequence ID" value="CAA7408461.1"/>
    <property type="molecule type" value="Genomic_DNA"/>
</dbReference>
<protein>
    <recommendedName>
        <fullName evidence="4">Malectin-like domain-containing protein</fullName>
    </recommendedName>
</protein>
<dbReference type="Pfam" id="PF12819">
    <property type="entry name" value="Malectin_like"/>
    <property type="match status" value="1"/>
</dbReference>
<dbReference type="SUPFAM" id="SSF52058">
    <property type="entry name" value="L domain-like"/>
    <property type="match status" value="1"/>
</dbReference>